<proteinExistence type="predicted"/>
<dbReference type="SUPFAM" id="SSF53448">
    <property type="entry name" value="Nucleotide-diphospho-sugar transferases"/>
    <property type="match status" value="1"/>
</dbReference>
<protein>
    <submittedName>
        <fullName evidence="3">ModE molybdate transport repressor domain-containing protein</fullName>
    </submittedName>
</protein>
<dbReference type="GO" id="GO:0003700">
    <property type="term" value="F:DNA-binding transcription factor activity"/>
    <property type="evidence" value="ECO:0007669"/>
    <property type="project" value="InterPro"/>
</dbReference>
<name>A0A2T3FRG4_9CLOT</name>
<dbReference type="InterPro" id="IPR036390">
    <property type="entry name" value="WH_DNA-bd_sf"/>
</dbReference>
<dbReference type="InterPro" id="IPR036388">
    <property type="entry name" value="WH-like_DNA-bd_sf"/>
</dbReference>
<feature type="domain" description="HTH lysR-type" evidence="1">
    <location>
        <begin position="234"/>
        <end position="292"/>
    </location>
</feature>
<dbReference type="Gene3D" id="1.10.10.10">
    <property type="entry name" value="Winged helix-like DNA-binding domain superfamily/Winged helix DNA-binding domain"/>
    <property type="match status" value="1"/>
</dbReference>
<dbReference type="Pfam" id="PF12804">
    <property type="entry name" value="NTP_transf_3"/>
    <property type="match status" value="1"/>
</dbReference>
<dbReference type="AlphaFoldDB" id="A0A2T3FRG4"/>
<dbReference type="PANTHER" id="PTHR43777:SF1">
    <property type="entry name" value="MOLYBDENUM COFACTOR CYTIDYLYLTRANSFERASE"/>
    <property type="match status" value="1"/>
</dbReference>
<dbReference type="SUPFAM" id="SSF46785">
    <property type="entry name" value="Winged helix' DNA-binding domain"/>
    <property type="match status" value="1"/>
</dbReference>
<dbReference type="InterPro" id="IPR025877">
    <property type="entry name" value="MobA-like_NTP_Trfase"/>
</dbReference>
<organism evidence="3 4">
    <name type="scientific">Clostridium fessum</name>
    <dbReference type="NCBI Taxonomy" id="2126740"/>
    <lineage>
        <taxon>Bacteria</taxon>
        <taxon>Bacillati</taxon>
        <taxon>Bacillota</taxon>
        <taxon>Clostridia</taxon>
        <taxon>Eubacteriales</taxon>
        <taxon>Clostridiaceae</taxon>
        <taxon>Clostridium</taxon>
    </lineage>
</organism>
<dbReference type="EMBL" id="PYLO01000002">
    <property type="protein sequence ID" value="PST37867.1"/>
    <property type="molecule type" value="Genomic_DNA"/>
</dbReference>
<dbReference type="Pfam" id="PF00126">
    <property type="entry name" value="HTH_1"/>
    <property type="match status" value="1"/>
</dbReference>
<dbReference type="PANTHER" id="PTHR43777">
    <property type="entry name" value="MOLYBDENUM COFACTOR CYTIDYLYLTRANSFERASE"/>
    <property type="match status" value="1"/>
</dbReference>
<comment type="caution">
    <text evidence="3">The sequence shown here is derived from an EMBL/GenBank/DDBJ whole genome shotgun (WGS) entry which is preliminary data.</text>
</comment>
<dbReference type="RefSeq" id="WP_107000896.1">
    <property type="nucleotide sequence ID" value="NZ_JAQDZI010000002.1"/>
</dbReference>
<dbReference type="GO" id="GO:0016779">
    <property type="term" value="F:nucleotidyltransferase activity"/>
    <property type="evidence" value="ECO:0007669"/>
    <property type="project" value="UniProtKB-ARBA"/>
</dbReference>
<evidence type="ECO:0000313" key="3">
    <source>
        <dbReference type="EMBL" id="PST37867.1"/>
    </source>
</evidence>
<feature type="domain" description="MobA-like NTP transferase" evidence="2">
    <location>
        <begin position="15"/>
        <end position="169"/>
    </location>
</feature>
<dbReference type="InterPro" id="IPR029044">
    <property type="entry name" value="Nucleotide-diphossugar_trans"/>
</dbReference>
<dbReference type="InterPro" id="IPR000847">
    <property type="entry name" value="LysR_HTH_N"/>
</dbReference>
<evidence type="ECO:0000259" key="1">
    <source>
        <dbReference type="Pfam" id="PF00126"/>
    </source>
</evidence>
<keyword evidence="4" id="KW-1185">Reference proteome</keyword>
<evidence type="ECO:0000259" key="2">
    <source>
        <dbReference type="Pfam" id="PF12804"/>
    </source>
</evidence>
<gene>
    <name evidence="3" type="ORF">C7U56_08395</name>
</gene>
<reference evidence="3 4" key="1">
    <citation type="submission" date="2018-03" db="EMBL/GenBank/DDBJ databases">
        <title>Lachnoclostridium SNUG30386 gen.nov., sp.nov., isolated from human faeces.</title>
        <authorList>
            <person name="Seo B."/>
            <person name="Jeon K."/>
            <person name="Ko G."/>
        </authorList>
    </citation>
    <scope>NUCLEOTIDE SEQUENCE [LARGE SCALE GENOMIC DNA]</scope>
    <source>
        <strain evidence="3 4">SNUG30386</strain>
    </source>
</reference>
<dbReference type="Gene3D" id="3.90.550.10">
    <property type="entry name" value="Spore Coat Polysaccharide Biosynthesis Protein SpsA, Chain A"/>
    <property type="match status" value="1"/>
</dbReference>
<accession>A0A2T3FRG4</accession>
<evidence type="ECO:0000313" key="4">
    <source>
        <dbReference type="Proteomes" id="UP000241048"/>
    </source>
</evidence>
<dbReference type="Proteomes" id="UP000241048">
    <property type="component" value="Unassembled WGS sequence"/>
</dbReference>
<sequence>MIEKGICMADGKTGAIILAAGRSAHMEELKPMLRMGQTTMIQREIDTIRQAGISPIVVVTGYQADVLERHISHRGAVCIRNKRYETSQMYGSICMGLRHIQKKADRVLLFPADVPMITADTIEKMAQAPGSMAVPVCQGKKGHPVMLSKEVFGHILTYRGGKGLRGAMDAWGEGVREIEVEDPGVLLDTNTKMDYESLLAYEKDRQKRGELAFQASISLSREEECFSALTADFLEAVAESGSMLGACQIRDISYSKGWKMLKIAEAQLGIQFLERQTGGSKGGFSVLTPEGKVFLEKFRRMEAAVQAAAEAAFEKIFLEPEEEEKEDTDGREINAF</sequence>
<dbReference type="CDD" id="cd04182">
    <property type="entry name" value="GT_2_like_f"/>
    <property type="match status" value="1"/>
</dbReference>